<dbReference type="Proteomes" id="UP000008827">
    <property type="component" value="Chromosome 20"/>
</dbReference>
<feature type="compositionally biased region" description="Basic and acidic residues" evidence="1">
    <location>
        <begin position="182"/>
        <end position="192"/>
    </location>
</feature>
<organism evidence="2">
    <name type="scientific">Glycine max</name>
    <name type="common">Soybean</name>
    <name type="synonym">Glycine hispida</name>
    <dbReference type="NCBI Taxonomy" id="3847"/>
    <lineage>
        <taxon>Eukaryota</taxon>
        <taxon>Viridiplantae</taxon>
        <taxon>Streptophyta</taxon>
        <taxon>Embryophyta</taxon>
        <taxon>Tracheophyta</taxon>
        <taxon>Spermatophyta</taxon>
        <taxon>Magnoliopsida</taxon>
        <taxon>eudicotyledons</taxon>
        <taxon>Gunneridae</taxon>
        <taxon>Pentapetalae</taxon>
        <taxon>rosids</taxon>
        <taxon>fabids</taxon>
        <taxon>Fabales</taxon>
        <taxon>Fabaceae</taxon>
        <taxon>Papilionoideae</taxon>
        <taxon>50 kb inversion clade</taxon>
        <taxon>NPAAA clade</taxon>
        <taxon>indigoferoid/millettioid clade</taxon>
        <taxon>Phaseoleae</taxon>
        <taxon>Glycine</taxon>
        <taxon>Glycine subgen. Soja</taxon>
    </lineage>
</organism>
<dbReference type="PANTHER" id="PTHR34427">
    <property type="entry name" value="DUF4283 DOMAIN PROTEIN"/>
    <property type="match status" value="1"/>
</dbReference>
<dbReference type="InParanoid" id="A0A0R0EII3"/>
<dbReference type="Gramene" id="KRG89912">
    <property type="protein sequence ID" value="KRG89912"/>
    <property type="gene ID" value="GLYMA_20G055600"/>
</dbReference>
<accession>A0A0R0EII3</accession>
<reference evidence="2 3" key="1">
    <citation type="journal article" date="2010" name="Nature">
        <title>Genome sequence of the palaeopolyploid soybean.</title>
        <authorList>
            <person name="Schmutz J."/>
            <person name="Cannon S.B."/>
            <person name="Schlueter J."/>
            <person name="Ma J."/>
            <person name="Mitros T."/>
            <person name="Nelson W."/>
            <person name="Hyten D.L."/>
            <person name="Song Q."/>
            <person name="Thelen J.J."/>
            <person name="Cheng J."/>
            <person name="Xu D."/>
            <person name="Hellsten U."/>
            <person name="May G.D."/>
            <person name="Yu Y."/>
            <person name="Sakurai T."/>
            <person name="Umezawa T."/>
            <person name="Bhattacharyya M.K."/>
            <person name="Sandhu D."/>
            <person name="Valliyodan B."/>
            <person name="Lindquist E."/>
            <person name="Peto M."/>
            <person name="Grant D."/>
            <person name="Shu S."/>
            <person name="Goodstein D."/>
            <person name="Barry K."/>
            <person name="Futrell-Griggs M."/>
            <person name="Abernathy B."/>
            <person name="Du J."/>
            <person name="Tian Z."/>
            <person name="Zhu L."/>
            <person name="Gill N."/>
            <person name="Joshi T."/>
            <person name="Libault M."/>
            <person name="Sethuraman A."/>
            <person name="Zhang X.-C."/>
            <person name="Shinozaki K."/>
            <person name="Nguyen H.T."/>
            <person name="Wing R.A."/>
            <person name="Cregan P."/>
            <person name="Specht J."/>
            <person name="Grimwood J."/>
            <person name="Rokhsar D."/>
            <person name="Stacey G."/>
            <person name="Shoemaker R.C."/>
            <person name="Jackson S.A."/>
        </authorList>
    </citation>
    <scope>NUCLEOTIDE SEQUENCE</scope>
    <source>
        <strain evidence="3">cv. Williams 82</strain>
        <tissue evidence="2">Callus</tissue>
    </source>
</reference>
<evidence type="ECO:0000313" key="4">
    <source>
        <dbReference type="Proteomes" id="UP000008827"/>
    </source>
</evidence>
<name>A0A0R0EII3_SOYBN</name>
<dbReference type="EMBL" id="CM000853">
    <property type="protein sequence ID" value="KRG89912.1"/>
    <property type="molecule type" value="Genomic_DNA"/>
</dbReference>
<feature type="compositionally biased region" description="Polar residues" evidence="1">
    <location>
        <begin position="215"/>
        <end position="225"/>
    </location>
</feature>
<evidence type="ECO:0000313" key="2">
    <source>
        <dbReference type="EMBL" id="KRG89912.1"/>
    </source>
</evidence>
<reference evidence="3" key="2">
    <citation type="submission" date="2018-02" db="UniProtKB">
        <authorList>
            <consortium name="EnsemblPlants"/>
        </authorList>
    </citation>
    <scope>IDENTIFICATION</scope>
    <source>
        <strain evidence="3">Williams 82</strain>
    </source>
</reference>
<dbReference type="OMA" id="GGGSHEC"/>
<evidence type="ECO:0000313" key="3">
    <source>
        <dbReference type="EnsemblPlants" id="KRG89912"/>
    </source>
</evidence>
<proteinExistence type="predicted"/>
<feature type="region of interest" description="Disordered" evidence="1">
    <location>
        <begin position="180"/>
        <end position="225"/>
    </location>
</feature>
<gene>
    <name evidence="2" type="ORF">GLYMA_20G055600</name>
</gene>
<reference evidence="2" key="3">
    <citation type="submission" date="2018-07" db="EMBL/GenBank/DDBJ databases">
        <title>WGS assembly of Glycine max.</title>
        <authorList>
            <person name="Schmutz J."/>
            <person name="Cannon S."/>
            <person name="Schlueter J."/>
            <person name="Ma J."/>
            <person name="Mitros T."/>
            <person name="Nelson W."/>
            <person name="Hyten D."/>
            <person name="Song Q."/>
            <person name="Thelen J."/>
            <person name="Cheng J."/>
            <person name="Xu D."/>
            <person name="Hellsten U."/>
            <person name="May G."/>
            <person name="Yu Y."/>
            <person name="Sakurai T."/>
            <person name="Umezawa T."/>
            <person name="Bhattacharyya M."/>
            <person name="Sandhu D."/>
            <person name="Valliyodan B."/>
            <person name="Lindquist E."/>
            <person name="Peto M."/>
            <person name="Grant D."/>
            <person name="Shu S."/>
            <person name="Goodstein D."/>
            <person name="Barry K."/>
            <person name="Futrell-Griggs M."/>
            <person name="Abernathy B."/>
            <person name="Du J."/>
            <person name="Tian Z."/>
            <person name="Zhu L."/>
            <person name="Gill N."/>
            <person name="Joshi T."/>
            <person name="Libault M."/>
            <person name="Sethuraman A."/>
            <person name="Zhang X."/>
            <person name="Shinozaki K."/>
            <person name="Nguyen H."/>
            <person name="Wing R."/>
            <person name="Cregan P."/>
            <person name="Specht J."/>
            <person name="Grimwood J."/>
            <person name="Rokhsar D."/>
            <person name="Stacey G."/>
            <person name="Shoemaker R."/>
            <person name="Jackson S."/>
        </authorList>
    </citation>
    <scope>NUCLEOTIDE SEQUENCE</scope>
    <source>
        <tissue evidence="2">Callus</tissue>
    </source>
</reference>
<dbReference type="EnsemblPlants" id="KRG89912">
    <property type="protein sequence ID" value="KRG89912"/>
    <property type="gene ID" value="GLYMA_20G055600"/>
</dbReference>
<evidence type="ECO:0000256" key="1">
    <source>
        <dbReference type="SAM" id="MobiDB-lite"/>
    </source>
</evidence>
<sequence>MLWETRLDISPKYLGDDQVLLLGLTNRGAEQLMNDRQQGGRPLFSTIEKWNPSLHTTFRLTWVQVWGIPPQAWNLKHIRSILAAMGDTVDVDDDTEAKRRLDRARVLVKTQWRPTINHMVDVHISGDIGNSFKVYIVEESGGGSHECRRRRCSLSGTSDKIVSDDSSLGHFSLPSSSCNYRHTADQPDEVGRFRRTPHGRNSGASIVGRRRRLSPTVTPFTQRIR</sequence>
<dbReference type="AlphaFoldDB" id="A0A0R0EII3"/>
<dbReference type="PANTHER" id="PTHR34427:SF5">
    <property type="entry name" value="DUF4283 DOMAIN-CONTAINING PROTEIN"/>
    <property type="match status" value="1"/>
</dbReference>
<protein>
    <submittedName>
        <fullName evidence="2 3">Uncharacterized protein</fullName>
    </submittedName>
</protein>
<dbReference type="PaxDb" id="3847-GLYMA04G30790.1"/>
<keyword evidence="4" id="KW-1185">Reference proteome</keyword>